<dbReference type="Pfam" id="PF13358">
    <property type="entry name" value="DDE_3"/>
    <property type="match status" value="1"/>
</dbReference>
<evidence type="ECO:0000313" key="2">
    <source>
        <dbReference type="EMBL" id="VDP08280.1"/>
    </source>
</evidence>
<dbReference type="Proteomes" id="UP000050761">
    <property type="component" value="Unassembled WGS sequence"/>
</dbReference>
<dbReference type="GO" id="GO:0003676">
    <property type="term" value="F:nucleic acid binding"/>
    <property type="evidence" value="ECO:0007669"/>
    <property type="project" value="InterPro"/>
</dbReference>
<accession>A0A183G6B4</accession>
<dbReference type="InterPro" id="IPR038717">
    <property type="entry name" value="Tc1-like_DDE_dom"/>
</dbReference>
<reference evidence="4" key="2">
    <citation type="submission" date="2019-09" db="UniProtKB">
        <authorList>
            <consortium name="WormBaseParasite"/>
        </authorList>
    </citation>
    <scope>IDENTIFICATION</scope>
</reference>
<dbReference type="Gene3D" id="3.30.420.10">
    <property type="entry name" value="Ribonuclease H-like superfamily/Ribonuclease H"/>
    <property type="match status" value="1"/>
</dbReference>
<dbReference type="InterPro" id="IPR036397">
    <property type="entry name" value="RNaseH_sf"/>
</dbReference>
<dbReference type="OrthoDB" id="5854164at2759"/>
<reference evidence="2 3" key="1">
    <citation type="submission" date="2018-11" db="EMBL/GenBank/DDBJ databases">
        <authorList>
            <consortium name="Pathogen Informatics"/>
        </authorList>
    </citation>
    <scope>NUCLEOTIDE SEQUENCE [LARGE SCALE GENOMIC DNA]</scope>
</reference>
<name>A0A183G6B4_HELPZ</name>
<proteinExistence type="predicted"/>
<evidence type="ECO:0000313" key="4">
    <source>
        <dbReference type="WBParaSite" id="HPBE_0001722901-mRNA-1"/>
    </source>
</evidence>
<keyword evidence="3" id="KW-1185">Reference proteome</keyword>
<sequence>MQDNAPAHKSGYITTRLAAWNASVMDWPPESPDLNPIELFWENLKTFKAGLRTLDGLREAVEKYWCALIPEICKRYIDGIAEKMRRVVEQEGRNIYEGH</sequence>
<dbReference type="AlphaFoldDB" id="A0A183G6B4"/>
<feature type="domain" description="Tc1-like transposase DDE" evidence="1">
    <location>
        <begin position="3"/>
        <end position="46"/>
    </location>
</feature>
<evidence type="ECO:0000313" key="3">
    <source>
        <dbReference type="Proteomes" id="UP000050761"/>
    </source>
</evidence>
<evidence type="ECO:0000259" key="1">
    <source>
        <dbReference type="Pfam" id="PF13358"/>
    </source>
</evidence>
<accession>A0A3P8AVA2</accession>
<protein>
    <submittedName>
        <fullName evidence="4">DDE_3 domain-containing protein</fullName>
    </submittedName>
</protein>
<dbReference type="WBParaSite" id="HPBE_0001722901-mRNA-1">
    <property type="protein sequence ID" value="HPBE_0001722901-mRNA-1"/>
    <property type="gene ID" value="HPBE_0001722901"/>
</dbReference>
<dbReference type="EMBL" id="UZAH01029872">
    <property type="protein sequence ID" value="VDP08280.1"/>
    <property type="molecule type" value="Genomic_DNA"/>
</dbReference>
<organism evidence="3 4">
    <name type="scientific">Heligmosomoides polygyrus</name>
    <name type="common">Parasitic roundworm</name>
    <dbReference type="NCBI Taxonomy" id="6339"/>
    <lineage>
        <taxon>Eukaryota</taxon>
        <taxon>Metazoa</taxon>
        <taxon>Ecdysozoa</taxon>
        <taxon>Nematoda</taxon>
        <taxon>Chromadorea</taxon>
        <taxon>Rhabditida</taxon>
        <taxon>Rhabditina</taxon>
        <taxon>Rhabditomorpha</taxon>
        <taxon>Strongyloidea</taxon>
        <taxon>Heligmosomidae</taxon>
        <taxon>Heligmosomoides</taxon>
    </lineage>
</organism>
<gene>
    <name evidence="2" type="ORF">HPBE_LOCUS17227</name>
</gene>